<sequence length="64" mass="6596">MEAHPTTHDPSDPARRVPSLMRAPPSLPLSAAAPPHMTLPPSYGIAPGGPSAAPMQGSHRGPLR</sequence>
<feature type="region of interest" description="Disordered" evidence="1">
    <location>
        <begin position="1"/>
        <end position="64"/>
    </location>
</feature>
<feature type="compositionally biased region" description="Low complexity" evidence="1">
    <location>
        <begin position="18"/>
        <end position="35"/>
    </location>
</feature>
<evidence type="ECO:0000256" key="1">
    <source>
        <dbReference type="SAM" id="MobiDB-lite"/>
    </source>
</evidence>
<feature type="compositionally biased region" description="Basic and acidic residues" evidence="1">
    <location>
        <begin position="1"/>
        <end position="15"/>
    </location>
</feature>
<name>A0A061R766_9CHLO</name>
<dbReference type="AlphaFoldDB" id="A0A061R766"/>
<organism evidence="2">
    <name type="scientific">Tetraselmis sp. GSL018</name>
    <dbReference type="NCBI Taxonomy" id="582737"/>
    <lineage>
        <taxon>Eukaryota</taxon>
        <taxon>Viridiplantae</taxon>
        <taxon>Chlorophyta</taxon>
        <taxon>core chlorophytes</taxon>
        <taxon>Chlorodendrophyceae</taxon>
        <taxon>Chlorodendrales</taxon>
        <taxon>Chlorodendraceae</taxon>
        <taxon>Tetraselmis</taxon>
    </lineage>
</organism>
<gene>
    <name evidence="2" type="ORF">TSPGSL018_13473</name>
</gene>
<evidence type="ECO:0000313" key="2">
    <source>
        <dbReference type="EMBL" id="JAC66515.1"/>
    </source>
</evidence>
<protein>
    <submittedName>
        <fullName evidence="2">Uncharacterized protein</fullName>
    </submittedName>
</protein>
<dbReference type="EMBL" id="GBEZ01020124">
    <property type="protein sequence ID" value="JAC66515.1"/>
    <property type="molecule type" value="Transcribed_RNA"/>
</dbReference>
<proteinExistence type="predicted"/>
<reference evidence="2" key="1">
    <citation type="submission" date="2014-05" db="EMBL/GenBank/DDBJ databases">
        <title>The transcriptome of the halophilic microalga Tetraselmis sp. GSL018 isolated from the Great Salt Lake, Utah.</title>
        <authorList>
            <person name="Jinkerson R.E."/>
            <person name="D'Adamo S."/>
            <person name="Posewitz M.C."/>
        </authorList>
    </citation>
    <scope>NUCLEOTIDE SEQUENCE</scope>
    <source>
        <strain evidence="2">GSL018</strain>
    </source>
</reference>
<accession>A0A061R766</accession>